<accession>A0AAV4DWM5</accession>
<organism evidence="1 2">
    <name type="scientific">Plakobranchus ocellatus</name>
    <dbReference type="NCBI Taxonomy" id="259542"/>
    <lineage>
        <taxon>Eukaryota</taxon>
        <taxon>Metazoa</taxon>
        <taxon>Spiralia</taxon>
        <taxon>Lophotrochozoa</taxon>
        <taxon>Mollusca</taxon>
        <taxon>Gastropoda</taxon>
        <taxon>Heterobranchia</taxon>
        <taxon>Euthyneura</taxon>
        <taxon>Panpulmonata</taxon>
        <taxon>Sacoglossa</taxon>
        <taxon>Placobranchoidea</taxon>
        <taxon>Plakobranchidae</taxon>
        <taxon>Plakobranchus</taxon>
    </lineage>
</organism>
<evidence type="ECO:0000313" key="1">
    <source>
        <dbReference type="EMBL" id="GFO48594.1"/>
    </source>
</evidence>
<protein>
    <submittedName>
        <fullName evidence="1">Uncharacterized protein</fullName>
    </submittedName>
</protein>
<evidence type="ECO:0000313" key="2">
    <source>
        <dbReference type="Proteomes" id="UP000735302"/>
    </source>
</evidence>
<proteinExistence type="predicted"/>
<reference evidence="1 2" key="1">
    <citation type="journal article" date="2021" name="Elife">
        <title>Chloroplast acquisition without the gene transfer in kleptoplastic sea slugs, Plakobranchus ocellatus.</title>
        <authorList>
            <person name="Maeda T."/>
            <person name="Takahashi S."/>
            <person name="Yoshida T."/>
            <person name="Shimamura S."/>
            <person name="Takaki Y."/>
            <person name="Nagai Y."/>
            <person name="Toyoda A."/>
            <person name="Suzuki Y."/>
            <person name="Arimoto A."/>
            <person name="Ishii H."/>
            <person name="Satoh N."/>
            <person name="Nishiyama T."/>
            <person name="Hasebe M."/>
            <person name="Maruyama T."/>
            <person name="Minagawa J."/>
            <person name="Obokata J."/>
            <person name="Shigenobu S."/>
        </authorList>
    </citation>
    <scope>NUCLEOTIDE SEQUENCE [LARGE SCALE GENOMIC DNA]</scope>
</reference>
<comment type="caution">
    <text evidence="1">The sequence shown here is derived from an EMBL/GenBank/DDBJ whole genome shotgun (WGS) entry which is preliminary data.</text>
</comment>
<dbReference type="AlphaFoldDB" id="A0AAV4DWM5"/>
<name>A0AAV4DWM5_9GAST</name>
<sequence length="140" mass="15238">MAICKDTYDSHPSGQCYAMTGQRSTALSPWYSGHLSVSIGQGVGGGVRTHGRRASQGGFFIHCATNAYRTTVQDYHQPAPVGLMFTVKRCRPGQVISATVDHQVHQITVSIFSLGYDAGEFWKHEPTLGPVLNQLTSKVE</sequence>
<keyword evidence="2" id="KW-1185">Reference proteome</keyword>
<dbReference type="EMBL" id="BLXT01008438">
    <property type="protein sequence ID" value="GFO48594.1"/>
    <property type="molecule type" value="Genomic_DNA"/>
</dbReference>
<gene>
    <name evidence="1" type="ORF">PoB_007509900</name>
</gene>
<dbReference type="Proteomes" id="UP000735302">
    <property type="component" value="Unassembled WGS sequence"/>
</dbReference>